<comment type="caution">
    <text evidence="4">The sequence shown here is derived from an EMBL/GenBank/DDBJ whole genome shotgun (WGS) entry which is preliminary data.</text>
</comment>
<evidence type="ECO:0000313" key="5">
    <source>
        <dbReference type="Proteomes" id="UP000187209"/>
    </source>
</evidence>
<evidence type="ECO:0000256" key="2">
    <source>
        <dbReference type="SAM" id="Coils"/>
    </source>
</evidence>
<name>A0A1R2BTB9_9CILI</name>
<feature type="region of interest" description="Disordered" evidence="3">
    <location>
        <begin position="41"/>
        <end position="80"/>
    </location>
</feature>
<feature type="region of interest" description="Disordered" evidence="3">
    <location>
        <begin position="1"/>
        <end position="23"/>
    </location>
</feature>
<feature type="compositionally biased region" description="Polar residues" evidence="3">
    <location>
        <begin position="70"/>
        <end position="80"/>
    </location>
</feature>
<keyword evidence="1 2" id="KW-0175">Coiled coil</keyword>
<feature type="coiled-coil region" evidence="2">
    <location>
        <begin position="492"/>
        <end position="644"/>
    </location>
</feature>
<organism evidence="4 5">
    <name type="scientific">Stentor coeruleus</name>
    <dbReference type="NCBI Taxonomy" id="5963"/>
    <lineage>
        <taxon>Eukaryota</taxon>
        <taxon>Sar</taxon>
        <taxon>Alveolata</taxon>
        <taxon>Ciliophora</taxon>
        <taxon>Postciliodesmatophora</taxon>
        <taxon>Heterotrichea</taxon>
        <taxon>Heterotrichida</taxon>
        <taxon>Stentoridae</taxon>
        <taxon>Stentor</taxon>
    </lineage>
</organism>
<dbReference type="EMBL" id="MPUH01000444">
    <property type="protein sequence ID" value="OMJ79994.1"/>
    <property type="molecule type" value="Genomic_DNA"/>
</dbReference>
<feature type="region of interest" description="Disordered" evidence="3">
    <location>
        <begin position="143"/>
        <end position="185"/>
    </location>
</feature>
<keyword evidence="5" id="KW-1185">Reference proteome</keyword>
<feature type="coiled-coil region" evidence="2">
    <location>
        <begin position="361"/>
        <end position="388"/>
    </location>
</feature>
<protein>
    <submittedName>
        <fullName evidence="4">Uncharacterized protein</fullName>
    </submittedName>
</protein>
<reference evidence="4 5" key="1">
    <citation type="submission" date="2016-11" db="EMBL/GenBank/DDBJ databases">
        <title>The macronuclear genome of Stentor coeruleus: a giant cell with tiny introns.</title>
        <authorList>
            <person name="Slabodnick M."/>
            <person name="Ruby J.G."/>
            <person name="Reiff S.B."/>
            <person name="Swart E.C."/>
            <person name="Gosai S."/>
            <person name="Prabakaran S."/>
            <person name="Witkowska E."/>
            <person name="Larue G.E."/>
            <person name="Fisher S."/>
            <person name="Freeman R.M."/>
            <person name="Gunawardena J."/>
            <person name="Chu W."/>
            <person name="Stover N.A."/>
            <person name="Gregory B.D."/>
            <person name="Nowacki M."/>
            <person name="Derisi J."/>
            <person name="Roy S.W."/>
            <person name="Marshall W.F."/>
            <person name="Sood P."/>
        </authorList>
    </citation>
    <scope>NUCLEOTIDE SEQUENCE [LARGE SCALE GENOMIC DNA]</scope>
    <source>
        <strain evidence="4">WM001</strain>
    </source>
</reference>
<sequence>MNNPQPVKPNKTQIPADPNPSVKSKINRLEIKYSELMNNFPTFLQSPSSSKHNSKNFPAERLNQKRGKSTDNANENQKLKRQNQILTKAIEELNSKIAAFEKTQNNHMAVGDLEKKLIAKNEMLDKQEQDLIRLKKEVEKSKYELQMTKSNNTERDKNSRVGSSHPSQKSKSPITQRFMPKNRDYSPMDRKLAVITVDNTVSPKDRENYSKKKQVRVLQEELEKTREERNLYKIWQKISAENPPLPPAVNSVINSYEFEIQKLISINKVFKSSLDKLIKNVRVYLNEAAKNITIRTNDSLESFKMKIFDTIQEVTQIKLEPNSLSPKKSDDNIKLMKLSSEFLHKENKTLGDILRREHSRANIFSDELQAKNQEVNELKQTLESFTNIDKHISSSAPVTSERFFDSKNIDLGNMAFEFSLRNIGKLSECADDKSEFQSFEGVVNEKMAVMMEKIGSYQGKIAKIVGNTKKIKQKIVSLKKSKRETEIFQNDLIEIGMENEKLKQNVKKIEQELNKSIQENRNLEENIQIITREFNEYRENVNRKQEVLGKIGSKVSKGREEGELQEKIKKIEDVNRKISEKSLRLEKKIAEYEGNIEEYKKKVSKTEEMWNETKEKLMKTEVNLRQTMEKLLLSEGKNKELKEKNESEMKIVSDLAWKNKEMMGKIKENEDNALKYEEILLKTQEKLLEKEEALGKIKENLMESNKNNKVLDEKVRDLEEKLNQAERKGDKYAQSLLEAQKNVSFSDQKLEEKEKIIGELKKSQEKVNELQEKVNKYMKNIMENEQIVKRKDAEVEKYKEVLEGKIDEIKEKNQEIQNNKKIIEEKSDEIKRKDQELENNKKNIDEISNKNHKIQEYKEKIDSLQSQLDQSTNISKDLQSKFFEQSALLKSKENKILSLTSNIESLHETLKSSQNSIETLKLNLENTQKETEKSKQSYSDLQQELSNKNHELESFKKSITKTENDYNKAIKELNLSQETNSKFLADIENLQSTLSLTEQESKENIKKLKTLEESNKNLTTTTENLNKNNKILEEKLKTSQEALTKSETQCQDLLENIKTSQANEEKVKHLEQLLQSSNQNDIKSSEQIKTLYSKLLQNEKKLADMNSKYIESEKTIGKLYEKIADYDKNLVRSQSKLTELQKLYNDLQQKYDDLNEKNEDLKENYSKTESDLMNSKSYIEECEEKIYRLEETIKNLSMQEINIGNQENIKKTEEKLARTEERLVETLSAVDKFEKQYQGIKDHDDNIENKKMKHGFSIDFEASIEIISKFPDLHEKYAKFIRFFEVIKENVVIKEVCVDNPNWFVGIYKENVELKDEVGKKSLEVSEKNKVIEDMGSDLDGKILRIKKSADEEMGLRKELMRMKEEIEEKKAEIEKWEQKHNSLINENSETIENFQSITLTYQKSANEILNFQNKIAEQEKITKILKNNIDDLTKEINSLEEKADSDKRNYENDLEISKSYCKRLESLNSSLEKTISQQDFRFKRSLQEKEDEYNSSLSSLHSEISSLQTEISNNKSLLEKQKQLFESEIDLKNSQINTLTFQISSLETFKLNKGTLTICLEFCETIIQYPKDIDMSPKHSSNDSRNLIPTPQGIDESEDYPEILLGGLYHRRTKARPGTPPIISLPQNLDILINNLLRQVDENISQQVPEYVIDWCKKILGNENYILRYQDSGSVMSEESKSNYDDISVVSEMNSQDMNYKAHSKLTQQKKIIESLMNKLRDKKERAKLNKLNIKTLQIEIRKLDSQIKNNSRLDIEYLKVSISNLTKTLKKIDKDSMTMLQIIYSQLGMNTEEITPKEEKKRWGLFAKKKE</sequence>
<feature type="coiled-coil region" evidence="2">
    <location>
        <begin position="1704"/>
        <end position="1755"/>
    </location>
</feature>
<accession>A0A1R2BTB9</accession>
<feature type="compositionally biased region" description="Polar residues" evidence="3">
    <location>
        <begin position="160"/>
        <end position="175"/>
    </location>
</feature>
<evidence type="ECO:0000256" key="1">
    <source>
        <dbReference type="ARBA" id="ARBA00023054"/>
    </source>
</evidence>
<feature type="coiled-coil region" evidence="2">
    <location>
        <begin position="1123"/>
        <end position="1236"/>
    </location>
</feature>
<feature type="compositionally biased region" description="Polar residues" evidence="3">
    <location>
        <begin position="1"/>
        <end position="13"/>
    </location>
</feature>
<feature type="compositionally biased region" description="Polar residues" evidence="3">
    <location>
        <begin position="41"/>
        <end position="51"/>
    </location>
</feature>
<feature type="coiled-coil region" evidence="2">
    <location>
        <begin position="1346"/>
        <end position="1450"/>
    </location>
</feature>
<dbReference type="PANTHER" id="PTHR32083">
    <property type="entry name" value="CILIA AND FLAGELLA-ASSOCIATED PROTEIN 58-RELATED"/>
    <property type="match status" value="1"/>
</dbReference>
<feature type="region of interest" description="Disordered" evidence="3">
    <location>
        <begin position="928"/>
        <end position="949"/>
    </location>
</feature>
<feature type="coiled-coil region" evidence="2">
    <location>
        <begin position="1008"/>
        <end position="1080"/>
    </location>
</feature>
<gene>
    <name evidence="4" type="ORF">SteCoe_19867</name>
</gene>
<evidence type="ECO:0000256" key="3">
    <source>
        <dbReference type="SAM" id="MobiDB-lite"/>
    </source>
</evidence>
<dbReference type="SUPFAM" id="SSF57997">
    <property type="entry name" value="Tropomyosin"/>
    <property type="match status" value="3"/>
</dbReference>
<feature type="compositionally biased region" description="Polar residues" evidence="3">
    <location>
        <begin position="936"/>
        <end position="946"/>
    </location>
</feature>
<dbReference type="OrthoDB" id="5835755at2759"/>
<proteinExistence type="predicted"/>
<evidence type="ECO:0000313" key="4">
    <source>
        <dbReference type="EMBL" id="OMJ79994.1"/>
    </source>
</evidence>
<dbReference type="Proteomes" id="UP000187209">
    <property type="component" value="Unassembled WGS sequence"/>
</dbReference>